<dbReference type="InterPro" id="IPR046341">
    <property type="entry name" value="SET_dom_sf"/>
</dbReference>
<dbReference type="SMART" id="SM00317">
    <property type="entry name" value="SET"/>
    <property type="match status" value="1"/>
</dbReference>
<dbReference type="PROSITE" id="PS50280">
    <property type="entry name" value="SET"/>
    <property type="match status" value="1"/>
</dbReference>
<dbReference type="InterPro" id="IPR001214">
    <property type="entry name" value="SET_dom"/>
</dbReference>
<dbReference type="EMBL" id="MLJW01000048">
    <property type="protein sequence ID" value="OIR05742.1"/>
    <property type="molecule type" value="Genomic_DNA"/>
</dbReference>
<name>A0A1J5T0I7_9ZZZZ</name>
<organism evidence="2">
    <name type="scientific">mine drainage metagenome</name>
    <dbReference type="NCBI Taxonomy" id="410659"/>
    <lineage>
        <taxon>unclassified sequences</taxon>
        <taxon>metagenomes</taxon>
        <taxon>ecological metagenomes</taxon>
    </lineage>
</organism>
<evidence type="ECO:0000259" key="1">
    <source>
        <dbReference type="PROSITE" id="PS50280"/>
    </source>
</evidence>
<comment type="caution">
    <text evidence="2">The sequence shown here is derived from an EMBL/GenBank/DDBJ whole genome shotgun (WGS) entry which is preliminary data.</text>
</comment>
<feature type="domain" description="SET" evidence="1">
    <location>
        <begin position="14"/>
        <end position="129"/>
    </location>
</feature>
<dbReference type="Pfam" id="PF00856">
    <property type="entry name" value="SET"/>
    <property type="match status" value="1"/>
</dbReference>
<accession>A0A1J5T0I7</accession>
<dbReference type="SUPFAM" id="SSF82199">
    <property type="entry name" value="SET domain"/>
    <property type="match status" value="1"/>
</dbReference>
<sequence>MTKEALLNDLRNETWVALKSSPIHGIGVFAIRDIPKGCNNFFSKNIGEWIKIPIAEVEQLPTHSKELIETYCLYDEENYFVPDYGFKVMDLVNYLNHSNDPNIISVNDGEYFETIRDIKCGEELLIDYGEIVDGVDDYK</sequence>
<protein>
    <submittedName>
        <fullName evidence="2">SET domain protein</fullName>
    </submittedName>
</protein>
<dbReference type="AlphaFoldDB" id="A0A1J5T0I7"/>
<reference evidence="2" key="1">
    <citation type="submission" date="2016-10" db="EMBL/GenBank/DDBJ databases">
        <title>Sequence of Gallionella enrichment culture.</title>
        <authorList>
            <person name="Poehlein A."/>
            <person name="Muehling M."/>
            <person name="Daniel R."/>
        </authorList>
    </citation>
    <scope>NUCLEOTIDE SEQUENCE</scope>
</reference>
<dbReference type="Gene3D" id="2.170.270.10">
    <property type="entry name" value="SET domain"/>
    <property type="match status" value="1"/>
</dbReference>
<gene>
    <name evidence="2" type="ORF">GALL_121770</name>
</gene>
<proteinExistence type="predicted"/>
<evidence type="ECO:0000313" key="2">
    <source>
        <dbReference type="EMBL" id="OIR05742.1"/>
    </source>
</evidence>